<dbReference type="AlphaFoldDB" id="A0A437MPS0"/>
<keyword evidence="4" id="KW-0997">Cell inner membrane</keyword>
<evidence type="ECO:0000256" key="3">
    <source>
        <dbReference type="ARBA" id="ARBA00022475"/>
    </source>
</evidence>
<reference evidence="10 11" key="1">
    <citation type="submission" date="2019-01" db="EMBL/GenBank/DDBJ databases">
        <authorList>
            <person name="Chen W.-M."/>
        </authorList>
    </citation>
    <scope>NUCLEOTIDE SEQUENCE [LARGE SCALE GENOMIC DNA]</scope>
    <source>
        <strain evidence="10 11">CCP-6</strain>
    </source>
</reference>
<organism evidence="10 11">
    <name type="scientific">Rhodovarius crocodyli</name>
    <dbReference type="NCBI Taxonomy" id="1979269"/>
    <lineage>
        <taxon>Bacteria</taxon>
        <taxon>Pseudomonadati</taxon>
        <taxon>Pseudomonadota</taxon>
        <taxon>Alphaproteobacteria</taxon>
        <taxon>Acetobacterales</taxon>
        <taxon>Roseomonadaceae</taxon>
        <taxon>Rhodovarius</taxon>
    </lineage>
</organism>
<keyword evidence="7 8" id="KW-0472">Membrane</keyword>
<keyword evidence="6 8" id="KW-1133">Transmembrane helix</keyword>
<dbReference type="PANTHER" id="PTHR43357:SF4">
    <property type="entry name" value="INNER MEMBRANE ABC TRANSPORTER PERMEASE PROTEIN YDCV"/>
    <property type="match status" value="1"/>
</dbReference>
<keyword evidence="3" id="KW-1003">Cell membrane</keyword>
<evidence type="ECO:0000313" key="11">
    <source>
        <dbReference type="Proteomes" id="UP000282957"/>
    </source>
</evidence>
<feature type="transmembrane region" description="Helical" evidence="8">
    <location>
        <begin position="203"/>
        <end position="225"/>
    </location>
</feature>
<dbReference type="InterPro" id="IPR000515">
    <property type="entry name" value="MetI-like"/>
</dbReference>
<dbReference type="GO" id="GO:0005886">
    <property type="term" value="C:plasma membrane"/>
    <property type="evidence" value="ECO:0007669"/>
    <property type="project" value="UniProtKB-SubCell"/>
</dbReference>
<gene>
    <name evidence="10" type="ORF">EOD42_00620</name>
</gene>
<evidence type="ECO:0000256" key="2">
    <source>
        <dbReference type="ARBA" id="ARBA00022448"/>
    </source>
</evidence>
<dbReference type="Pfam" id="PF00528">
    <property type="entry name" value="BPD_transp_1"/>
    <property type="match status" value="1"/>
</dbReference>
<name>A0A437MPS0_9PROT</name>
<comment type="caution">
    <text evidence="10">The sequence shown here is derived from an EMBL/GenBank/DDBJ whole genome shotgun (WGS) entry which is preliminary data.</text>
</comment>
<evidence type="ECO:0000256" key="8">
    <source>
        <dbReference type="RuleBase" id="RU363032"/>
    </source>
</evidence>
<proteinExistence type="inferred from homology"/>
<comment type="similarity">
    <text evidence="8">Belongs to the binding-protein-dependent transport system permease family.</text>
</comment>
<feature type="domain" description="ABC transmembrane type-1" evidence="9">
    <location>
        <begin position="34"/>
        <end position="225"/>
    </location>
</feature>
<evidence type="ECO:0000256" key="7">
    <source>
        <dbReference type="ARBA" id="ARBA00023136"/>
    </source>
</evidence>
<protein>
    <submittedName>
        <fullName evidence="10">ABC transporter permease</fullName>
    </submittedName>
</protein>
<accession>A0A437MPS0</accession>
<dbReference type="InterPro" id="IPR035906">
    <property type="entry name" value="MetI-like_sf"/>
</dbReference>
<dbReference type="Proteomes" id="UP000282957">
    <property type="component" value="Unassembled WGS sequence"/>
</dbReference>
<dbReference type="PANTHER" id="PTHR43357">
    <property type="entry name" value="INNER MEMBRANE ABC TRANSPORTER PERMEASE PROTEIN YDCV"/>
    <property type="match status" value="1"/>
</dbReference>
<dbReference type="PROSITE" id="PS50928">
    <property type="entry name" value="ABC_TM1"/>
    <property type="match status" value="1"/>
</dbReference>
<feature type="transmembrane region" description="Helical" evidence="8">
    <location>
        <begin position="72"/>
        <end position="90"/>
    </location>
</feature>
<dbReference type="CDD" id="cd06261">
    <property type="entry name" value="TM_PBP2"/>
    <property type="match status" value="1"/>
</dbReference>
<evidence type="ECO:0000259" key="9">
    <source>
        <dbReference type="PROSITE" id="PS50928"/>
    </source>
</evidence>
<feature type="transmembrane region" description="Helical" evidence="8">
    <location>
        <begin position="146"/>
        <end position="168"/>
    </location>
</feature>
<evidence type="ECO:0000256" key="4">
    <source>
        <dbReference type="ARBA" id="ARBA00022519"/>
    </source>
</evidence>
<keyword evidence="5 8" id="KW-0812">Transmembrane</keyword>
<evidence type="ECO:0000256" key="1">
    <source>
        <dbReference type="ARBA" id="ARBA00004429"/>
    </source>
</evidence>
<dbReference type="EMBL" id="SACL01000001">
    <property type="protein sequence ID" value="RVT99632.1"/>
    <property type="molecule type" value="Genomic_DNA"/>
</dbReference>
<dbReference type="OrthoDB" id="7268769at2"/>
<dbReference type="Gene3D" id="1.10.3720.10">
    <property type="entry name" value="MetI-like"/>
    <property type="match status" value="1"/>
</dbReference>
<evidence type="ECO:0000256" key="6">
    <source>
        <dbReference type="ARBA" id="ARBA00022989"/>
    </source>
</evidence>
<sequence length="233" mass="25174">MSFSASRSFEFPPRSFSLGHYAAYFQSDAWLSATANSLAIAAGCSVLTLLLSVPAAFALNRRQFRGQNLARALLLLPMLVPSIIMAISYYTLYAEIGLNQTYAGVLMAHAAGSIPLALIALSATVRGFDRNLERAAAICGATPWQGFRMVTLPLITPAIVIAGIFAFVHSFDEAVISLFIAGREVNTLPRRAFESIRLDADPVLSVVSTLTVVLVIFLFSAVSLLRRRAAMSR</sequence>
<comment type="subcellular location">
    <subcellularLocation>
        <location evidence="1">Cell inner membrane</location>
        <topology evidence="1">Multi-pass membrane protein</topology>
    </subcellularLocation>
    <subcellularLocation>
        <location evidence="8">Cell membrane</location>
        <topology evidence="8">Multi-pass membrane protein</topology>
    </subcellularLocation>
</comment>
<keyword evidence="2 8" id="KW-0813">Transport</keyword>
<evidence type="ECO:0000256" key="5">
    <source>
        <dbReference type="ARBA" id="ARBA00022692"/>
    </source>
</evidence>
<feature type="transmembrane region" description="Helical" evidence="8">
    <location>
        <begin position="102"/>
        <end position="125"/>
    </location>
</feature>
<keyword evidence="11" id="KW-1185">Reference proteome</keyword>
<dbReference type="GO" id="GO:0055085">
    <property type="term" value="P:transmembrane transport"/>
    <property type="evidence" value="ECO:0007669"/>
    <property type="project" value="InterPro"/>
</dbReference>
<feature type="transmembrane region" description="Helical" evidence="8">
    <location>
        <begin position="38"/>
        <end position="60"/>
    </location>
</feature>
<evidence type="ECO:0000313" key="10">
    <source>
        <dbReference type="EMBL" id="RVT99632.1"/>
    </source>
</evidence>
<dbReference type="SUPFAM" id="SSF161098">
    <property type="entry name" value="MetI-like"/>
    <property type="match status" value="1"/>
</dbReference>